<reference evidence="1" key="1">
    <citation type="journal article" date="2020" name="Fungal Divers.">
        <title>Resolving the Mortierellaceae phylogeny through synthesis of multi-gene phylogenetics and phylogenomics.</title>
        <authorList>
            <person name="Vandepol N."/>
            <person name="Liber J."/>
            <person name="Desiro A."/>
            <person name="Na H."/>
            <person name="Kennedy M."/>
            <person name="Barry K."/>
            <person name="Grigoriev I.V."/>
            <person name="Miller A.N."/>
            <person name="O'Donnell K."/>
            <person name="Stajich J.E."/>
            <person name="Bonito G."/>
        </authorList>
    </citation>
    <scope>NUCLEOTIDE SEQUENCE</scope>
    <source>
        <strain evidence="1">MES-2147</strain>
    </source>
</reference>
<dbReference type="AlphaFoldDB" id="A0A9P6IT42"/>
<evidence type="ECO:0000313" key="2">
    <source>
        <dbReference type="Proteomes" id="UP000749646"/>
    </source>
</evidence>
<dbReference type="SUPFAM" id="SSF52047">
    <property type="entry name" value="RNI-like"/>
    <property type="match status" value="1"/>
</dbReference>
<dbReference type="Proteomes" id="UP000749646">
    <property type="component" value="Unassembled WGS sequence"/>
</dbReference>
<dbReference type="InterPro" id="IPR032675">
    <property type="entry name" value="LRR_dom_sf"/>
</dbReference>
<gene>
    <name evidence="1" type="ORF">BGZ65_009358</name>
</gene>
<feature type="non-terminal residue" evidence="1">
    <location>
        <position position="1"/>
    </location>
</feature>
<accession>A0A9P6IT42</accession>
<sequence>TETLSILAQLDEIFLRHCGTRVLSFCLPSTRVQQFSSLIHTLANLKRLEIHHIKGISEPILQALVEWIKEHDKVHGTLNELQIGGLSEFDEYDTSDMQDLIQLALTFKTLRSLDTRSWSEAWSMIDQLAIESLERLVMDYGEGHAPEKGSSFLLRCRSLKVLDLFIPAPDTFQGAVELFKSRLQLSLPEPKITLDKTPYFPCNGFGAVLPPVERLNISGHHQNLRNALEDAAVALSQSLRVLKVTSMERYDVLKPTLTWGRPFEIYQMPFLHELQLQGDIALEFHFSLLQCCPNLTSLKLMVNGMDSCSQVDNPIDEILSLKRLQTLQLLGRWPLTTEFLQGIAKNLTGLKMLDLARCFGVNLDDVMKAVYRMEFLWRVGWSMEDADDEELELLACWSSRAPQILIGFIHWDEFYS</sequence>
<keyword evidence="2" id="KW-1185">Reference proteome</keyword>
<comment type="caution">
    <text evidence="1">The sequence shown here is derived from an EMBL/GenBank/DDBJ whole genome shotgun (WGS) entry which is preliminary data.</text>
</comment>
<protein>
    <submittedName>
        <fullName evidence="1">Uncharacterized protein</fullName>
    </submittedName>
</protein>
<organism evidence="1 2">
    <name type="scientific">Modicella reniformis</name>
    <dbReference type="NCBI Taxonomy" id="1440133"/>
    <lineage>
        <taxon>Eukaryota</taxon>
        <taxon>Fungi</taxon>
        <taxon>Fungi incertae sedis</taxon>
        <taxon>Mucoromycota</taxon>
        <taxon>Mortierellomycotina</taxon>
        <taxon>Mortierellomycetes</taxon>
        <taxon>Mortierellales</taxon>
        <taxon>Mortierellaceae</taxon>
        <taxon>Modicella</taxon>
    </lineage>
</organism>
<proteinExistence type="predicted"/>
<evidence type="ECO:0000313" key="1">
    <source>
        <dbReference type="EMBL" id="KAF9946829.1"/>
    </source>
</evidence>
<dbReference type="Gene3D" id="3.80.10.10">
    <property type="entry name" value="Ribonuclease Inhibitor"/>
    <property type="match status" value="1"/>
</dbReference>
<name>A0A9P6IT42_9FUNG</name>
<dbReference type="EMBL" id="JAAAHW010007683">
    <property type="protein sequence ID" value="KAF9946829.1"/>
    <property type="molecule type" value="Genomic_DNA"/>
</dbReference>
<dbReference type="OrthoDB" id="2350533at2759"/>